<evidence type="ECO:0000313" key="3">
    <source>
        <dbReference type="Proteomes" id="UP000015354"/>
    </source>
</evidence>
<organism evidence="2 3">
    <name type="scientific">Strigomonas culicis</name>
    <dbReference type="NCBI Taxonomy" id="28005"/>
    <lineage>
        <taxon>Eukaryota</taxon>
        <taxon>Discoba</taxon>
        <taxon>Euglenozoa</taxon>
        <taxon>Kinetoplastea</taxon>
        <taxon>Metakinetoplastina</taxon>
        <taxon>Trypanosomatida</taxon>
        <taxon>Trypanosomatidae</taxon>
        <taxon>Strigomonadinae</taxon>
        <taxon>Strigomonas</taxon>
    </lineage>
</organism>
<sequence length="199" mass="22001">MLIQFVQQSEQLVEVRGQSLCAAVHIVCELKAVQYFSTLLHSISTLTRHCNLDEDLGARLSTPGVRGSLKVLAALHPSGRAVIKDLRDCLTSSYERNASVYAVSSTLLPQRSSSFTSSGGGTGTNYMHSVSPEDLPDERGPRPRRRTRCRPSPPGSPQEIALLMKHIEWGLRVKEDKLREWFAELQKLIILVSPNPPSA</sequence>
<dbReference type="EMBL" id="ATMH01011940">
    <property type="protein sequence ID" value="EPY15587.1"/>
    <property type="molecule type" value="Genomic_DNA"/>
</dbReference>
<reference evidence="2 3" key="1">
    <citation type="journal article" date="2013" name="PLoS ONE">
        <title>Predicting the Proteins of Angomonas deanei, Strigomonas culicis and Their Respective Endosymbionts Reveals New Aspects of the Trypanosomatidae Family.</title>
        <authorList>
            <person name="Motta M.C."/>
            <person name="Martins A.C."/>
            <person name="de Souza S.S."/>
            <person name="Catta-Preta C.M."/>
            <person name="Silva R."/>
            <person name="Klein C.C."/>
            <person name="de Almeida L.G."/>
            <person name="de Lima Cunha O."/>
            <person name="Ciapina L.P."/>
            <person name="Brocchi M."/>
            <person name="Colabardini A.C."/>
            <person name="de Araujo Lima B."/>
            <person name="Machado C.R."/>
            <person name="de Almeida Soares C.M."/>
            <person name="Probst C.M."/>
            <person name="de Menezes C.B."/>
            <person name="Thompson C.E."/>
            <person name="Bartholomeu D.C."/>
            <person name="Gradia D.F."/>
            <person name="Pavoni D.P."/>
            <person name="Grisard E.C."/>
            <person name="Fantinatti-Garboggini F."/>
            <person name="Marchini F.K."/>
            <person name="Rodrigues-Luiz G.F."/>
            <person name="Wagner G."/>
            <person name="Goldman G.H."/>
            <person name="Fietto J.L."/>
            <person name="Elias M.C."/>
            <person name="Goldman M.H."/>
            <person name="Sagot M.F."/>
            <person name="Pereira M."/>
            <person name="Stoco P.H."/>
            <person name="de Mendonca-Neto R.P."/>
            <person name="Teixeira S.M."/>
            <person name="Maciel T.E."/>
            <person name="de Oliveira Mendes T.A."/>
            <person name="Urmenyi T.P."/>
            <person name="de Souza W."/>
            <person name="Schenkman S."/>
            <person name="de Vasconcelos A.T."/>
        </authorList>
    </citation>
    <scope>NUCLEOTIDE SEQUENCE [LARGE SCALE GENOMIC DNA]</scope>
</reference>
<evidence type="ECO:0000256" key="1">
    <source>
        <dbReference type="SAM" id="MobiDB-lite"/>
    </source>
</evidence>
<feature type="region of interest" description="Disordered" evidence="1">
    <location>
        <begin position="112"/>
        <end position="158"/>
    </location>
</feature>
<keyword evidence="3" id="KW-1185">Reference proteome</keyword>
<comment type="caution">
    <text evidence="2">The sequence shown here is derived from an EMBL/GenBank/DDBJ whole genome shotgun (WGS) entry which is preliminary data.</text>
</comment>
<dbReference type="Proteomes" id="UP000015354">
    <property type="component" value="Unassembled WGS sequence"/>
</dbReference>
<dbReference type="AlphaFoldDB" id="S9TC77"/>
<dbReference type="OrthoDB" id="381190at2759"/>
<protein>
    <submittedName>
        <fullName evidence="2">Uncharacterized protein</fullName>
    </submittedName>
</protein>
<proteinExistence type="predicted"/>
<gene>
    <name evidence="2" type="ORF">STCU_11909</name>
</gene>
<name>S9TC77_9TRYP</name>
<evidence type="ECO:0000313" key="2">
    <source>
        <dbReference type="EMBL" id="EPY15587.1"/>
    </source>
</evidence>
<accession>S9TC77</accession>